<protein>
    <submittedName>
        <fullName evidence="2">Methyltransferase domain protein</fullName>
    </submittedName>
</protein>
<dbReference type="eggNOG" id="COG2226">
    <property type="taxonomic scope" value="Bacteria"/>
</dbReference>
<proteinExistence type="predicted"/>
<dbReference type="AlphaFoldDB" id="C0DW52"/>
<dbReference type="InterPro" id="IPR050447">
    <property type="entry name" value="Erg6_SMT_methyltransf"/>
</dbReference>
<keyword evidence="2" id="KW-0808">Transferase</keyword>
<dbReference type="InterPro" id="IPR041698">
    <property type="entry name" value="Methyltransf_25"/>
</dbReference>
<dbReference type="Proteomes" id="UP000005837">
    <property type="component" value="Unassembled WGS sequence"/>
</dbReference>
<dbReference type="PANTHER" id="PTHR44068">
    <property type="entry name" value="ZGC:194242"/>
    <property type="match status" value="1"/>
</dbReference>
<name>C0DW52_EIKCO</name>
<dbReference type="CDD" id="cd02440">
    <property type="entry name" value="AdoMet_MTases"/>
    <property type="match status" value="1"/>
</dbReference>
<dbReference type="HOGENOM" id="CLU_039068_4_1_4"/>
<dbReference type="Pfam" id="PF13649">
    <property type="entry name" value="Methyltransf_25"/>
    <property type="match status" value="1"/>
</dbReference>
<dbReference type="GO" id="GO:0032259">
    <property type="term" value="P:methylation"/>
    <property type="evidence" value="ECO:0007669"/>
    <property type="project" value="UniProtKB-KW"/>
</dbReference>
<dbReference type="EMBL" id="ACEA01000032">
    <property type="protein sequence ID" value="EEG23720.1"/>
    <property type="molecule type" value="Genomic_DNA"/>
</dbReference>
<comment type="caution">
    <text evidence="2">The sequence shown here is derived from an EMBL/GenBank/DDBJ whole genome shotgun (WGS) entry which is preliminary data.</text>
</comment>
<evidence type="ECO:0000313" key="2">
    <source>
        <dbReference type="EMBL" id="EEG23720.1"/>
    </source>
</evidence>
<dbReference type="GO" id="GO:0008168">
    <property type="term" value="F:methyltransferase activity"/>
    <property type="evidence" value="ECO:0007669"/>
    <property type="project" value="UniProtKB-KW"/>
</dbReference>
<reference evidence="2 3" key="1">
    <citation type="submission" date="2009-01" db="EMBL/GenBank/DDBJ databases">
        <authorList>
            <person name="Fulton L."/>
            <person name="Clifton S."/>
            <person name="Chinwalla A.T."/>
            <person name="Mitreva M."/>
            <person name="Sodergren E."/>
            <person name="Weinstock G."/>
            <person name="Clifton S."/>
            <person name="Dooling D.J."/>
            <person name="Fulton B."/>
            <person name="Minx P."/>
            <person name="Pepin K.H."/>
            <person name="Johnson M."/>
            <person name="Bhonagiri V."/>
            <person name="Nash W.E."/>
            <person name="Mardis E.R."/>
            <person name="Wilson R.K."/>
        </authorList>
    </citation>
    <scope>NUCLEOTIDE SEQUENCE [LARGE SCALE GENOMIC DNA]</scope>
    <source>
        <strain evidence="2 3">ATCC 23834</strain>
    </source>
</reference>
<dbReference type="SUPFAM" id="SSF53335">
    <property type="entry name" value="S-adenosyl-L-methionine-dependent methyltransferases"/>
    <property type="match status" value="1"/>
</dbReference>
<dbReference type="Gene3D" id="3.40.50.150">
    <property type="entry name" value="Vaccinia Virus protein VP39"/>
    <property type="match status" value="1"/>
</dbReference>
<dbReference type="PANTHER" id="PTHR44068:SF11">
    <property type="entry name" value="GERANYL DIPHOSPHATE 2-C-METHYLTRANSFERASE"/>
    <property type="match status" value="1"/>
</dbReference>
<feature type="domain" description="Methyltransferase" evidence="1">
    <location>
        <begin position="76"/>
        <end position="173"/>
    </location>
</feature>
<evidence type="ECO:0000313" key="3">
    <source>
        <dbReference type="Proteomes" id="UP000005837"/>
    </source>
</evidence>
<sequence>MGKAKQRTAFLFESSTRKPLGTAAPLTASTQENFMKKDQTGHHFLARLGKTRLRPGGRFATEWLINQTRFAPDTQVLEVACNMGTTAVGLAQRFGCHITGVDLDENALNKARQNIRAAGLEHLVQVQHANATELPFPDNSFDVVINEAMLTMLPLANKEMAVAEYFRVLKPGGVLLTHDVVVSEHNTEEAVERLRDTIQVKVTPLTESAWTDLFHRSGFRDITTISGGMTLLSPKGLIYDEGWRRAFQIVKNALKAENRETFKRMYCTFNDPAKPMGYIAVHSRKAADAAVGEQNA</sequence>
<evidence type="ECO:0000259" key="1">
    <source>
        <dbReference type="Pfam" id="PF13649"/>
    </source>
</evidence>
<organism evidence="2 3">
    <name type="scientific">Eikenella corrodens ATCC 23834</name>
    <dbReference type="NCBI Taxonomy" id="546274"/>
    <lineage>
        <taxon>Bacteria</taxon>
        <taxon>Pseudomonadati</taxon>
        <taxon>Pseudomonadota</taxon>
        <taxon>Betaproteobacteria</taxon>
        <taxon>Neisseriales</taxon>
        <taxon>Neisseriaceae</taxon>
        <taxon>Eikenella</taxon>
    </lineage>
</organism>
<gene>
    <name evidence="2" type="ORF">EIKCOROL_01602</name>
</gene>
<keyword evidence="2" id="KW-0489">Methyltransferase</keyword>
<dbReference type="InterPro" id="IPR029063">
    <property type="entry name" value="SAM-dependent_MTases_sf"/>
</dbReference>
<accession>C0DW52</accession>